<reference evidence="1" key="2">
    <citation type="submission" date="2015-06" db="EMBL/GenBank/DDBJ databases">
        <title>Environmentally co-occuring mercury resistance plasmids are genetically and phenotypically diverse and confer variable context-dependent fitness effects.</title>
        <authorList>
            <person name="Hall J.P.J."/>
            <person name="Harrison E."/>
            <person name="Lilley A.K."/>
            <person name="Paterson S."/>
            <person name="Spiers A.J."/>
            <person name="Brockhurst M.A."/>
        </authorList>
    </citation>
    <scope>NUCLEOTIDE SEQUENCE [LARGE SCALE GENOMIC DNA]</scope>
    <source>
        <strain evidence="1">SBW25</strain>
        <plasmid evidence="1">pQBR55</plasmid>
    </source>
</reference>
<organism evidence="1">
    <name type="scientific">Pseudomonas fluorescens (strain SBW25)</name>
    <dbReference type="NCBI Taxonomy" id="216595"/>
    <lineage>
        <taxon>Bacteria</taxon>
        <taxon>Pseudomonadati</taxon>
        <taxon>Pseudomonadota</taxon>
        <taxon>Gammaproteobacteria</taxon>
        <taxon>Pseudomonadales</taxon>
        <taxon>Pseudomonadaceae</taxon>
        <taxon>Pseudomonas</taxon>
    </lineage>
</organism>
<sequence length="59" mass="6167">MEAKTKIVQPGGLNKRLIGTIKAAVNSSAVAHTCEWLVSEGYASDTAHARELVSSALNA</sequence>
<dbReference type="EMBL" id="LN713927">
    <property type="protein sequence ID" value="CEK42426.1"/>
    <property type="molecule type" value="Genomic_DNA"/>
</dbReference>
<accession>A0A0G4E5D8</accession>
<evidence type="ECO:0000313" key="1">
    <source>
        <dbReference type="EMBL" id="CEK42426.1"/>
    </source>
</evidence>
<geneLocation type="plasmid" evidence="1">
    <name>pQBR55</name>
</geneLocation>
<name>A0A0G4E5D8_PSEFS</name>
<protein>
    <submittedName>
        <fullName evidence="1">Uncharacterized protein</fullName>
    </submittedName>
</protein>
<dbReference type="AlphaFoldDB" id="A0A0G4E5D8"/>
<reference evidence="1" key="1">
    <citation type="submission" date="2014-12" db="EMBL/GenBank/DDBJ databases">
        <authorList>
            <person name="Hall J."/>
        </authorList>
    </citation>
    <scope>NUCLEOTIDE SEQUENCE [LARGE SCALE GENOMIC DNA]</scope>
    <source>
        <strain evidence="1">SBW25</strain>
        <plasmid evidence="1">pQBR55</plasmid>
    </source>
</reference>
<proteinExistence type="predicted"/>
<dbReference type="RefSeq" id="WP_176456039.1">
    <property type="nucleotide sequence ID" value="NZ_LN713927.1"/>
</dbReference>
<keyword evidence="1" id="KW-0614">Plasmid</keyword>
<gene>
    <name evidence="1" type="ORF">PQBR55_0047</name>
</gene>